<sequence>MSETGQFQSSHAFTRINTSDIESVNPNTGSLNVRIPLVKLVGVRPSIDLNITVFYAPGSQGIFGLPTNWSLDIPYVLDGKSVTTSGRTFAIDFDWADAKNHKSGLRYVNNHGMTFRRQLPPKPLPSGRNGKYAWYLQHPNGSLDYFDELGRPAERHDVYNNYIAYDYQPPSQGGSDLRTTRLKSIQDSWGQLVEFSYKPNMAIHVTFPDGGQSSINYAPGGIGSFVDAESLKTRFEYSSLGQENWQLHSITYPNGLVSIYSYIAIPFIAIDGSKGGFPAVQEHLQRDSDGQLQARTKYKYGPSDGCTFTGAAINLRMGGAKDSLMDAGTAYKYEVQKSSHDKDNTELSRTSTWFNTLHLPIKITQFSREGADRFKDAQVAKLQYPTSGDRRARSAAYDIPISTESFYSTGGNGNPQLVPLQLSKSENNDYCLPLSTRVELYSTGPSQGYARQTTVSTEYKKTRVGTMIPIKTTQRDEVSQFIQISENTLTPDERDIASTSTSFSEGSGDSPGKPFKLKSLAYDASGRVIAERLSWTDEAQVPEGSAKSSTTQTKYQYSDGKLTVTRLDPLGNATTSEHDVRKANGPVIRTILPLGETEVFEFDKLGRQTSQTDALRHQTTTVHVVGPNGTSVQTTSPLGFSHTTTTDVLGREVQTSDNGDETSGKPAARVLSASVYDYQSRLVERVDDLGLRTKYKYDDLNRPTEITDPNGNVVKYTYQKGGLDVEQTLNGDRRSLIHLDGRSKPITTIRYPDSGAIATEHAIAEEHKYDGRGNIIAKAWSQLHNAGKAQALKKEATEFGVDNAITSQTTTGYTDAGSDAVQRRFTHDLFDNVYTYIKETWYADGRHLAHPGPIDIYDVTNKLVISRNQKRQEERREYDQNLRLSQLVRLDGSKVQYTYDGAGKLKTTTYPVSGTSERSYDADGRQVSISQGSQSIKYAYSLDRVEIGVQYTDGRSQTRILDKHSRTVAEKDFNGNVTKTTFHELGQVARRSCEGDTIEYSYGTTNHTKMQLLGTQQNGQGSQQTTYLYDGHGHVRRTVVKGTHTNKIWMDTTQMYDSLGRVQKTVTASDLAPEVRGERVLEYDGVGQLIKDTRSGESSSSSSEVTRYRYDGNSNVVAIEINGKTSTMSFNSIDQRTDAGCEYDANGRLVRDNEGCKYEFDDRDRLISVTQKRNMDQDPTAASQVSTYSYSPDDYLSGYKDETQAVGMYFDGGVASTMSLSPSGSGSVKGGGEATGAEEKEDASIFFDSSSGTPLCTVTKKKSGGGNAETRYLLNQLGSSVAISPTHSSEGKPSYVAKSYDAYGAPRSVSTSSPSSEAPGGASALLGFTSEFTSPTTSIVYLRARHYNPLLRSFLTMDPRRSLSTPASSSPANDDRYYGSGSATRVTENRYAYCGGDPVNRIDPTGRSWSWLSDHPHLTMAIGVGVALAVAVLGGLVVEAAVGALAALLPATVPTAVVTFASQFIVGAVSGAAGGLAGSIATGDLDSYTWGTAGLDALGSGLGSMATTFVQPHFRTLFNSKGVQRVVKAGKLQSFLKWGGRKGVGALVNQGTKKGIPAAEKGLGSVGFGVVIGLEVAKVWADQVTMMDQKGNGSKVAYRGGNTKYEKCGLAYGG</sequence>
<dbReference type="Proteomes" id="UP000836387">
    <property type="component" value="Unassembled WGS sequence"/>
</dbReference>
<protein>
    <submittedName>
        <fullName evidence="1">Uncharacterized protein</fullName>
    </submittedName>
</protein>
<name>A0ACA9TMQ4_BIOOC</name>
<keyword evidence="2" id="KW-1185">Reference proteome</keyword>
<reference evidence="1" key="2">
    <citation type="submission" date="2021-10" db="EMBL/GenBank/DDBJ databases">
        <authorList>
            <person name="Piombo E."/>
        </authorList>
    </citation>
    <scope>NUCLEOTIDE SEQUENCE</scope>
</reference>
<organism evidence="1 2">
    <name type="scientific">Clonostachys rosea f. rosea IK726</name>
    <dbReference type="NCBI Taxonomy" id="1349383"/>
    <lineage>
        <taxon>Eukaryota</taxon>
        <taxon>Fungi</taxon>
        <taxon>Dikarya</taxon>
        <taxon>Ascomycota</taxon>
        <taxon>Pezizomycotina</taxon>
        <taxon>Sordariomycetes</taxon>
        <taxon>Hypocreomycetidae</taxon>
        <taxon>Hypocreales</taxon>
        <taxon>Bionectriaceae</taxon>
        <taxon>Clonostachys</taxon>
    </lineage>
</organism>
<comment type="caution">
    <text evidence="1">The sequence shown here is derived from an EMBL/GenBank/DDBJ whole genome shotgun (WGS) entry which is preliminary data.</text>
</comment>
<evidence type="ECO:0000313" key="2">
    <source>
        <dbReference type="Proteomes" id="UP000836387"/>
    </source>
</evidence>
<accession>A0ACA9TMQ4</accession>
<evidence type="ECO:0000313" key="1">
    <source>
        <dbReference type="EMBL" id="CAG9941856.1"/>
    </source>
</evidence>
<dbReference type="EMBL" id="CADEHS020000005">
    <property type="protein sequence ID" value="CAG9941856.1"/>
    <property type="molecule type" value="Genomic_DNA"/>
</dbReference>
<proteinExistence type="predicted"/>
<gene>
    <name evidence="1" type="ORF">CRV2_00003291</name>
</gene>
<reference evidence="1" key="1">
    <citation type="submission" date="2020-04" db="EMBL/GenBank/DDBJ databases">
        <authorList>
            <person name="Broberg M."/>
        </authorList>
    </citation>
    <scope>NUCLEOTIDE SEQUENCE</scope>
</reference>